<accession>A0A6I6E8V6</accession>
<proteinExistence type="predicted"/>
<feature type="transmembrane region" description="Helical" evidence="1">
    <location>
        <begin position="38"/>
        <end position="56"/>
    </location>
</feature>
<organism evidence="2 3">
    <name type="scientific">Microbacterium oryzae</name>
    <dbReference type="NCBI Taxonomy" id="743009"/>
    <lineage>
        <taxon>Bacteria</taxon>
        <taxon>Bacillati</taxon>
        <taxon>Actinomycetota</taxon>
        <taxon>Actinomycetes</taxon>
        <taxon>Micrococcales</taxon>
        <taxon>Microbacteriaceae</taxon>
        <taxon>Microbacterium</taxon>
    </lineage>
</organism>
<name>A0A6I6E8V6_9MICO</name>
<dbReference type="Proteomes" id="UP000422989">
    <property type="component" value="Chromosome"/>
</dbReference>
<reference evidence="2 3" key="1">
    <citation type="submission" date="2018-09" db="EMBL/GenBank/DDBJ databases">
        <title>Whole genome sequencing of Microbacterium oryzae strain MB-10T.</title>
        <authorList>
            <person name="Das S.K."/>
        </authorList>
    </citation>
    <scope>NUCLEOTIDE SEQUENCE [LARGE SCALE GENOMIC DNA]</scope>
    <source>
        <strain evidence="2 3">MB-10</strain>
    </source>
</reference>
<sequence>MLAQLNDVNSVANGLVSTAATAGLTLIDPRKLTAGRRAAYRGAIAALTAWVAWTALREDDVAVSPGARVGITTGAAGAVLGFAELGEALDARMHDGLVRAGAARPRLWLAAAAAVLSLVSWWGGRTAGRRQAGTRDEA</sequence>
<dbReference type="AlphaFoldDB" id="A0A6I6E8V6"/>
<evidence type="ECO:0000256" key="1">
    <source>
        <dbReference type="SAM" id="Phobius"/>
    </source>
</evidence>
<keyword evidence="1" id="KW-0812">Transmembrane</keyword>
<gene>
    <name evidence="2" type="ORF">D7D94_08075</name>
</gene>
<evidence type="ECO:0000313" key="2">
    <source>
        <dbReference type="EMBL" id="QGU27628.1"/>
    </source>
</evidence>
<evidence type="ECO:0000313" key="3">
    <source>
        <dbReference type="Proteomes" id="UP000422989"/>
    </source>
</evidence>
<dbReference type="EMBL" id="CP032550">
    <property type="protein sequence ID" value="QGU27628.1"/>
    <property type="molecule type" value="Genomic_DNA"/>
</dbReference>
<keyword evidence="1" id="KW-1133">Transmembrane helix</keyword>
<keyword evidence="1" id="KW-0472">Membrane</keyword>
<keyword evidence="3" id="KW-1185">Reference proteome</keyword>
<feature type="transmembrane region" description="Helical" evidence="1">
    <location>
        <begin position="107"/>
        <end position="124"/>
    </location>
</feature>
<dbReference type="KEGG" id="moj:D7D94_08075"/>
<protein>
    <submittedName>
        <fullName evidence="2">Uncharacterized protein</fullName>
    </submittedName>
</protein>